<dbReference type="Pfam" id="PF07687">
    <property type="entry name" value="M20_dimer"/>
    <property type="match status" value="1"/>
</dbReference>
<dbReference type="SUPFAM" id="SSF53187">
    <property type="entry name" value="Zn-dependent exopeptidases"/>
    <property type="match status" value="1"/>
</dbReference>
<proteinExistence type="predicted"/>
<accession>A0ABV0IB32</accession>
<dbReference type="PIRSF" id="PIRSF005962">
    <property type="entry name" value="Pept_M20D_amidohydro"/>
    <property type="match status" value="1"/>
</dbReference>
<feature type="domain" description="Peptidase M20 dimerisation" evidence="1">
    <location>
        <begin position="186"/>
        <end position="283"/>
    </location>
</feature>
<dbReference type="Proteomes" id="UP000234197">
    <property type="component" value="Unassembled WGS sequence"/>
</dbReference>
<sequence>MHSRDLIEQYKGYVQNWRRYFHKHPELSNEEFETTKTLAKELESMGVEVHVDTERGIGLIGIIHGAKHGKAIALRADIDALPVHEHNAVDYKSEVEGKMHACGHDGHMAILLGAAKMLMSMKDRIEGDVYLAFQPAEETGAGAPDFIKFGDWYDKVDAIFGGHVWIDLPAGLISVEEGPRMAASSQITINVKGKQGHGAQPHQAIDAIVVASAIVMNLQTVVSRNVSALDSVVVTIGNIHSGSEWNVIPGEASLGGTVRFFDPNQEQYIVDTIRRIVEHTAEAYGATATLEYVKKVPPTINDPESSELAERVVIDTLGKDKLSKMRKVMPGEDFAWYLQDKPGCFAFIGIQNPDVEATYDHHNNRFNMDDTVLSAASAVYAEYAIAWLQENKF</sequence>
<dbReference type="SUPFAM" id="SSF55031">
    <property type="entry name" value="Bacterial exopeptidase dimerisation domain"/>
    <property type="match status" value="1"/>
</dbReference>
<dbReference type="RefSeq" id="WP_101928824.1">
    <property type="nucleotide sequence ID" value="NZ_PKHW01000004.1"/>
</dbReference>
<dbReference type="PANTHER" id="PTHR11014">
    <property type="entry name" value="PEPTIDASE M20 FAMILY MEMBER"/>
    <property type="match status" value="1"/>
</dbReference>
<dbReference type="NCBIfam" id="TIGR01891">
    <property type="entry name" value="amidohydrolases"/>
    <property type="match status" value="1"/>
</dbReference>
<evidence type="ECO:0000313" key="2">
    <source>
        <dbReference type="EMBL" id="MEO9178536.1"/>
    </source>
</evidence>
<name>A0ABV0IB32_VEIPA</name>
<dbReference type="InterPro" id="IPR011650">
    <property type="entry name" value="Peptidase_M20_dimer"/>
</dbReference>
<dbReference type="InterPro" id="IPR017439">
    <property type="entry name" value="Amidohydrolase"/>
</dbReference>
<protein>
    <submittedName>
        <fullName evidence="2">Amidohydrolase</fullName>
    </submittedName>
</protein>
<reference evidence="2" key="2">
    <citation type="submission" date="2024-04" db="EMBL/GenBank/DDBJ databases">
        <title>Na.</title>
        <authorList>
            <person name="Choi B."/>
        </authorList>
    </citation>
    <scope>NUCLEOTIDE SEQUENCE</scope>
    <source>
        <strain evidence="2">UMB0138</strain>
    </source>
</reference>
<keyword evidence="3" id="KW-1185">Reference proteome</keyword>
<dbReference type="Gene3D" id="3.40.630.10">
    <property type="entry name" value="Zn peptidases"/>
    <property type="match status" value="1"/>
</dbReference>
<dbReference type="EMBL" id="PKMC02000007">
    <property type="protein sequence ID" value="MEO9178536.1"/>
    <property type="molecule type" value="Genomic_DNA"/>
</dbReference>
<evidence type="ECO:0000313" key="3">
    <source>
        <dbReference type="Proteomes" id="UP000234197"/>
    </source>
</evidence>
<comment type="caution">
    <text evidence="2">The sequence shown here is derived from an EMBL/GenBank/DDBJ whole genome shotgun (WGS) entry which is preliminary data.</text>
</comment>
<gene>
    <name evidence="2" type="ORF">CYJ21_006190</name>
</gene>
<reference evidence="2" key="1">
    <citation type="submission" date="2017-12" db="EMBL/GenBank/DDBJ databases">
        <authorList>
            <person name="Thomas-White K."/>
            <person name="Wolfe A.J."/>
        </authorList>
    </citation>
    <scope>NUCLEOTIDE SEQUENCE</scope>
    <source>
        <strain evidence="2">UMB0138</strain>
    </source>
</reference>
<dbReference type="PANTHER" id="PTHR11014:SF63">
    <property type="entry name" value="METALLOPEPTIDASE, PUTATIVE (AFU_ORTHOLOGUE AFUA_6G09600)-RELATED"/>
    <property type="match status" value="1"/>
</dbReference>
<dbReference type="InterPro" id="IPR036264">
    <property type="entry name" value="Bact_exopeptidase_dim_dom"/>
</dbReference>
<dbReference type="Pfam" id="PF01546">
    <property type="entry name" value="Peptidase_M20"/>
    <property type="match status" value="1"/>
</dbReference>
<dbReference type="InterPro" id="IPR002933">
    <property type="entry name" value="Peptidase_M20"/>
</dbReference>
<organism evidence="2 3">
    <name type="scientific">Veillonella parvula</name>
    <name type="common">Staphylococcus parvulus</name>
    <dbReference type="NCBI Taxonomy" id="29466"/>
    <lineage>
        <taxon>Bacteria</taxon>
        <taxon>Bacillati</taxon>
        <taxon>Bacillota</taxon>
        <taxon>Negativicutes</taxon>
        <taxon>Veillonellales</taxon>
        <taxon>Veillonellaceae</taxon>
        <taxon>Veillonella</taxon>
    </lineage>
</organism>
<evidence type="ECO:0000259" key="1">
    <source>
        <dbReference type="Pfam" id="PF07687"/>
    </source>
</evidence>
<dbReference type="Gene3D" id="3.30.70.360">
    <property type="match status" value="1"/>
</dbReference>